<dbReference type="RefSeq" id="XP_001416183.1">
    <property type="nucleotide sequence ID" value="XM_001416146.1"/>
</dbReference>
<dbReference type="KEGG" id="olu:OSTLU_119570"/>
<dbReference type="Proteomes" id="UP000001568">
    <property type="component" value="Chromosome 2"/>
</dbReference>
<dbReference type="EMBL" id="CP000582">
    <property type="protein sequence ID" value="ABO94476.1"/>
    <property type="molecule type" value="Genomic_DNA"/>
</dbReference>
<evidence type="ECO:0000313" key="1">
    <source>
        <dbReference type="EMBL" id="ABO94476.1"/>
    </source>
</evidence>
<sequence>MQAKKFNNVITQYRTTLARQRLHRLQQSLYISSTRLNWLSRCPRRTTSRKIC</sequence>
<dbReference type="Gramene" id="ABO94476">
    <property type="protein sequence ID" value="ABO94476"/>
    <property type="gene ID" value="OSTLU_119570"/>
</dbReference>
<organism evidence="1 2">
    <name type="scientific">Ostreococcus lucimarinus (strain CCE9901)</name>
    <dbReference type="NCBI Taxonomy" id="436017"/>
    <lineage>
        <taxon>Eukaryota</taxon>
        <taxon>Viridiplantae</taxon>
        <taxon>Chlorophyta</taxon>
        <taxon>Mamiellophyceae</taxon>
        <taxon>Mamiellales</taxon>
        <taxon>Bathycoccaceae</taxon>
        <taxon>Ostreococcus</taxon>
    </lineage>
</organism>
<evidence type="ECO:0000313" key="2">
    <source>
        <dbReference type="Proteomes" id="UP000001568"/>
    </source>
</evidence>
<gene>
    <name evidence="1" type="primary">SmoX</name>
    <name evidence="1" type="ORF">OSTLU_119570</name>
</gene>
<dbReference type="GeneID" id="5000177"/>
<reference evidence="1 2" key="1">
    <citation type="journal article" date="2007" name="Proc. Natl. Acad. Sci. U.S.A.">
        <title>The tiny eukaryote Ostreococcus provides genomic insights into the paradox of plankton speciation.</title>
        <authorList>
            <person name="Palenik B."/>
            <person name="Grimwood J."/>
            <person name="Aerts A."/>
            <person name="Rouze P."/>
            <person name="Salamov A."/>
            <person name="Putnam N."/>
            <person name="Dupont C."/>
            <person name="Jorgensen R."/>
            <person name="Derelle E."/>
            <person name="Rombauts S."/>
            <person name="Zhou K."/>
            <person name="Otillar R."/>
            <person name="Merchant S.S."/>
            <person name="Podell S."/>
            <person name="Gaasterland T."/>
            <person name="Napoli C."/>
            <person name="Gendler K."/>
            <person name="Manuell A."/>
            <person name="Tai V."/>
            <person name="Vallon O."/>
            <person name="Piganeau G."/>
            <person name="Jancek S."/>
            <person name="Heijde M."/>
            <person name="Jabbari K."/>
            <person name="Bowler C."/>
            <person name="Lohr M."/>
            <person name="Robbens S."/>
            <person name="Werner G."/>
            <person name="Dubchak I."/>
            <person name="Pazour G.J."/>
            <person name="Ren Q."/>
            <person name="Paulsen I."/>
            <person name="Delwiche C."/>
            <person name="Schmutz J."/>
            <person name="Rokhsar D."/>
            <person name="Van de Peer Y."/>
            <person name="Moreau H."/>
            <person name="Grigoriev I.V."/>
        </authorList>
    </citation>
    <scope>NUCLEOTIDE SEQUENCE [LARGE SCALE GENOMIC DNA]</scope>
    <source>
        <strain evidence="1 2">CCE9901</strain>
    </source>
</reference>
<protein>
    <submittedName>
        <fullName evidence="1">Uncharacterized protein</fullName>
    </submittedName>
</protein>
<keyword evidence="2" id="KW-1185">Reference proteome</keyword>
<dbReference type="AlphaFoldDB" id="A4RSU7"/>
<proteinExistence type="predicted"/>
<name>A4RSU7_OSTLU</name>
<accession>A4RSU7</accession>
<dbReference type="HOGENOM" id="CLU_3090647_0_0_1"/>